<gene>
    <name evidence="1" type="ORF">E0946_04915</name>
</gene>
<proteinExistence type="predicted"/>
<protein>
    <submittedName>
        <fullName evidence="1">Uncharacterized protein</fullName>
    </submittedName>
</protein>
<organism evidence="1 2">
    <name type="scientific">Candidatus Syntrophosphaera thermopropionivorans</name>
    <dbReference type="NCBI Taxonomy" id="2593015"/>
    <lineage>
        <taxon>Bacteria</taxon>
        <taxon>Pseudomonadati</taxon>
        <taxon>Candidatus Cloacimonadota</taxon>
        <taxon>Candidatus Cloacimonadia</taxon>
        <taxon>Candidatus Cloacimonadales</taxon>
        <taxon>Candidatus Cloacimonadaceae</taxon>
        <taxon>Candidatus Syntrophosphaera</taxon>
    </lineage>
</organism>
<evidence type="ECO:0000313" key="2">
    <source>
        <dbReference type="Proteomes" id="UP000294588"/>
    </source>
</evidence>
<keyword evidence="2" id="KW-1185">Reference proteome</keyword>
<sequence length="282" mass="32498">MNRSFFFILILITLVLTGWSYVHYQYLESREFRLNQLSELPIFVYMDDLNHLEQLARELLETIPEIDSLFLESGLQAAQEMLSNFPELGIEPNTLTEYHFPNILTITFKPMLSSFSARDMVLQFLHDNNVPSRDIDDQNPAWSSAKKELDFLNSRWSQTTFFIAITVFLMIVFARLYLYLQEAMHRQGKSQTLLEKVRASEINRLHNALLLTLPILINIALYYILLALNKLSPLINWSFFLVQLITLVAAIITAILVNNLSSPGKESSKITVAVPVEPKINE</sequence>
<evidence type="ECO:0000313" key="1">
    <source>
        <dbReference type="EMBL" id="TDF72823.1"/>
    </source>
</evidence>
<dbReference type="EMBL" id="SMOG01000014">
    <property type="protein sequence ID" value="TDF72823.1"/>
    <property type="molecule type" value="Genomic_DNA"/>
</dbReference>
<accession>A0AC61QIQ9</accession>
<dbReference type="Proteomes" id="UP000294588">
    <property type="component" value="Unassembled WGS sequence"/>
</dbReference>
<name>A0AC61QIQ9_9BACT</name>
<comment type="caution">
    <text evidence="1">The sequence shown here is derived from an EMBL/GenBank/DDBJ whole genome shotgun (WGS) entry which is preliminary data.</text>
</comment>
<reference evidence="1" key="1">
    <citation type="submission" date="2019-03" db="EMBL/GenBank/DDBJ databases">
        <title>Candidatus Syntrophosphaera thermopropionivorans: a novel player in syntrophic propionate oxidation during anaerobic digestion.</title>
        <authorList>
            <person name="Dyksma S."/>
        </authorList>
    </citation>
    <scope>NUCLEOTIDE SEQUENCE</scope>
    <source>
        <strain evidence="1">W5</strain>
    </source>
</reference>